<reference evidence="1" key="1">
    <citation type="submission" date="2020-06" db="EMBL/GenBank/DDBJ databases">
        <authorList>
            <person name="Li T."/>
            <person name="Hu X."/>
            <person name="Zhang T."/>
            <person name="Song X."/>
            <person name="Zhang H."/>
            <person name="Dai N."/>
            <person name="Sheng W."/>
            <person name="Hou X."/>
            <person name="Wei L."/>
        </authorList>
    </citation>
    <scope>NUCLEOTIDE SEQUENCE</scope>
    <source>
        <strain evidence="1">G02</strain>
        <tissue evidence="1">Leaf</tissue>
    </source>
</reference>
<name>A0AAW2Q2H1_SESRA</name>
<sequence>MAVNEGLVAVLVQFFAVAGIGCCFLASSWTAMGVSCKCGGPISVVKLRGDSVREAKHGHLLDEKSDMISAEGLRSPWTVWLLGEFIQFHNLALVFLSETKCKRHKSENLKKKFNLFGINVD</sequence>
<gene>
    <name evidence="1" type="ORF">Sradi_3875200</name>
</gene>
<evidence type="ECO:0000313" key="1">
    <source>
        <dbReference type="EMBL" id="KAL0361907.1"/>
    </source>
</evidence>
<accession>A0AAW2Q2H1</accession>
<dbReference type="AlphaFoldDB" id="A0AAW2Q2H1"/>
<proteinExistence type="predicted"/>
<organism evidence="1">
    <name type="scientific">Sesamum radiatum</name>
    <name type="common">Black benniseed</name>
    <dbReference type="NCBI Taxonomy" id="300843"/>
    <lineage>
        <taxon>Eukaryota</taxon>
        <taxon>Viridiplantae</taxon>
        <taxon>Streptophyta</taxon>
        <taxon>Embryophyta</taxon>
        <taxon>Tracheophyta</taxon>
        <taxon>Spermatophyta</taxon>
        <taxon>Magnoliopsida</taxon>
        <taxon>eudicotyledons</taxon>
        <taxon>Gunneridae</taxon>
        <taxon>Pentapetalae</taxon>
        <taxon>asterids</taxon>
        <taxon>lamiids</taxon>
        <taxon>Lamiales</taxon>
        <taxon>Pedaliaceae</taxon>
        <taxon>Sesamum</taxon>
    </lineage>
</organism>
<dbReference type="EMBL" id="JACGWJ010000016">
    <property type="protein sequence ID" value="KAL0361907.1"/>
    <property type="molecule type" value="Genomic_DNA"/>
</dbReference>
<protein>
    <submittedName>
        <fullName evidence="1">Uncharacterized protein</fullName>
    </submittedName>
</protein>
<reference evidence="1" key="2">
    <citation type="journal article" date="2024" name="Plant">
        <title>Genomic evolution and insights into agronomic trait innovations of Sesamum species.</title>
        <authorList>
            <person name="Miao H."/>
            <person name="Wang L."/>
            <person name="Qu L."/>
            <person name="Liu H."/>
            <person name="Sun Y."/>
            <person name="Le M."/>
            <person name="Wang Q."/>
            <person name="Wei S."/>
            <person name="Zheng Y."/>
            <person name="Lin W."/>
            <person name="Duan Y."/>
            <person name="Cao H."/>
            <person name="Xiong S."/>
            <person name="Wang X."/>
            <person name="Wei L."/>
            <person name="Li C."/>
            <person name="Ma Q."/>
            <person name="Ju M."/>
            <person name="Zhao R."/>
            <person name="Li G."/>
            <person name="Mu C."/>
            <person name="Tian Q."/>
            <person name="Mei H."/>
            <person name="Zhang T."/>
            <person name="Gao T."/>
            <person name="Zhang H."/>
        </authorList>
    </citation>
    <scope>NUCLEOTIDE SEQUENCE</scope>
    <source>
        <strain evidence="1">G02</strain>
    </source>
</reference>
<comment type="caution">
    <text evidence="1">The sequence shown here is derived from an EMBL/GenBank/DDBJ whole genome shotgun (WGS) entry which is preliminary data.</text>
</comment>